<dbReference type="Gene3D" id="1.20.1250.20">
    <property type="entry name" value="MFS general substrate transporter like domains"/>
    <property type="match status" value="2"/>
</dbReference>
<keyword evidence="5 6" id="KW-0472">Membrane</keyword>
<dbReference type="Proteomes" id="UP000011668">
    <property type="component" value="Unassembled WGS sequence"/>
</dbReference>
<keyword evidence="9" id="KW-1185">Reference proteome</keyword>
<dbReference type="AlphaFoldDB" id="L8WIZ3"/>
<feature type="transmembrane region" description="Helical" evidence="6">
    <location>
        <begin position="244"/>
        <end position="265"/>
    </location>
</feature>
<dbReference type="InterPro" id="IPR050360">
    <property type="entry name" value="MFS_Sugar_Transporters"/>
</dbReference>
<protein>
    <submittedName>
        <fullName evidence="8">MFS sugar transporter</fullName>
    </submittedName>
</protein>
<feature type="transmembrane region" description="Helical" evidence="6">
    <location>
        <begin position="90"/>
        <end position="111"/>
    </location>
</feature>
<evidence type="ECO:0000313" key="8">
    <source>
        <dbReference type="EMBL" id="ELU37885.1"/>
    </source>
</evidence>
<dbReference type="PROSITE" id="PS50850">
    <property type="entry name" value="MFS"/>
    <property type="match status" value="1"/>
</dbReference>
<evidence type="ECO:0000259" key="7">
    <source>
        <dbReference type="PROSITE" id="PS50850"/>
    </source>
</evidence>
<keyword evidence="8" id="KW-0762">Sugar transport</keyword>
<dbReference type="EMBL" id="AFRT01002399">
    <property type="protein sequence ID" value="ELU37885.1"/>
    <property type="molecule type" value="Genomic_DNA"/>
</dbReference>
<dbReference type="PANTHER" id="PTHR48022:SF2">
    <property type="entry name" value="PLASTIDIC GLUCOSE TRANSPORTER 4"/>
    <property type="match status" value="1"/>
</dbReference>
<feature type="transmembrane region" description="Helical" evidence="6">
    <location>
        <begin position="131"/>
        <end position="154"/>
    </location>
</feature>
<dbReference type="InterPro" id="IPR036259">
    <property type="entry name" value="MFS_trans_sf"/>
</dbReference>
<dbReference type="SUPFAM" id="SSF103473">
    <property type="entry name" value="MFS general substrate transporter"/>
    <property type="match status" value="1"/>
</dbReference>
<dbReference type="OrthoDB" id="5399138at2759"/>
<gene>
    <name evidence="8" type="ORF">AG1IA_08078</name>
</gene>
<reference evidence="8 9" key="1">
    <citation type="journal article" date="2013" name="Nat. Commun.">
        <title>The evolution and pathogenic mechanisms of the rice sheath blight pathogen.</title>
        <authorList>
            <person name="Zheng A."/>
            <person name="Lin R."/>
            <person name="Xu L."/>
            <person name="Qin P."/>
            <person name="Tang C."/>
            <person name="Ai P."/>
            <person name="Zhang D."/>
            <person name="Liu Y."/>
            <person name="Sun Z."/>
            <person name="Feng H."/>
            <person name="Wang Y."/>
            <person name="Chen Y."/>
            <person name="Liang X."/>
            <person name="Fu R."/>
            <person name="Li Q."/>
            <person name="Zhang J."/>
            <person name="Yu X."/>
            <person name="Xie Z."/>
            <person name="Ding L."/>
            <person name="Guan P."/>
            <person name="Tang J."/>
            <person name="Liang Y."/>
            <person name="Wang S."/>
            <person name="Deng Q."/>
            <person name="Li S."/>
            <person name="Zhu J."/>
            <person name="Wang L."/>
            <person name="Liu H."/>
            <person name="Li P."/>
        </authorList>
    </citation>
    <scope>NUCLEOTIDE SEQUENCE [LARGE SCALE GENOMIC DNA]</scope>
    <source>
        <strain evidence="9">AG-1 IA</strain>
    </source>
</reference>
<evidence type="ECO:0000256" key="2">
    <source>
        <dbReference type="ARBA" id="ARBA00010992"/>
    </source>
</evidence>
<dbReference type="InterPro" id="IPR020846">
    <property type="entry name" value="MFS_dom"/>
</dbReference>
<evidence type="ECO:0000256" key="3">
    <source>
        <dbReference type="ARBA" id="ARBA00022692"/>
    </source>
</evidence>
<dbReference type="Pfam" id="PF00083">
    <property type="entry name" value="Sugar_tr"/>
    <property type="match status" value="2"/>
</dbReference>
<evidence type="ECO:0000256" key="4">
    <source>
        <dbReference type="ARBA" id="ARBA00022989"/>
    </source>
</evidence>
<evidence type="ECO:0000256" key="6">
    <source>
        <dbReference type="SAM" id="Phobius"/>
    </source>
</evidence>
<keyword evidence="4 6" id="KW-1133">Transmembrane helix</keyword>
<dbReference type="InterPro" id="IPR005828">
    <property type="entry name" value="MFS_sugar_transport-like"/>
</dbReference>
<proteinExistence type="inferred from homology"/>
<comment type="subcellular location">
    <subcellularLocation>
        <location evidence="1">Membrane</location>
        <topology evidence="1">Multi-pass membrane protein</topology>
    </subcellularLocation>
</comment>
<feature type="domain" description="Major facilitator superfamily (MFS) profile" evidence="7">
    <location>
        <begin position="93"/>
        <end position="526"/>
    </location>
</feature>
<feature type="transmembrane region" description="Helical" evidence="6">
    <location>
        <begin position="504"/>
        <end position="522"/>
    </location>
</feature>
<name>L8WIZ3_THACA</name>
<accession>L8WIZ3</accession>
<evidence type="ECO:0000256" key="5">
    <source>
        <dbReference type="ARBA" id="ARBA00023136"/>
    </source>
</evidence>
<dbReference type="GO" id="GO:0005351">
    <property type="term" value="F:carbohydrate:proton symporter activity"/>
    <property type="evidence" value="ECO:0007669"/>
    <property type="project" value="TreeGrafter"/>
</dbReference>
<organism evidence="8 9">
    <name type="scientific">Thanatephorus cucumeris (strain AG1-IA)</name>
    <name type="common">Rice sheath blight fungus</name>
    <name type="synonym">Rhizoctonia solani</name>
    <dbReference type="NCBI Taxonomy" id="983506"/>
    <lineage>
        <taxon>Eukaryota</taxon>
        <taxon>Fungi</taxon>
        <taxon>Dikarya</taxon>
        <taxon>Basidiomycota</taxon>
        <taxon>Agaricomycotina</taxon>
        <taxon>Agaricomycetes</taxon>
        <taxon>Cantharellales</taxon>
        <taxon>Ceratobasidiaceae</taxon>
        <taxon>Rhizoctonia</taxon>
        <taxon>Rhizoctonia solani AG-1</taxon>
    </lineage>
</organism>
<feature type="transmembrane region" description="Helical" evidence="6">
    <location>
        <begin position="277"/>
        <end position="296"/>
    </location>
</feature>
<evidence type="ECO:0000313" key="9">
    <source>
        <dbReference type="Proteomes" id="UP000011668"/>
    </source>
</evidence>
<comment type="similarity">
    <text evidence="2">Belongs to the major facilitator superfamily. Sugar transporter (TC 2.A.1.1) family.</text>
</comment>
<sequence>MQRQINNSHFDELKIGEECLEYSTRVLEALPSLPVTQATSATGVGICTSGDTHARSHGHDIAITGTSNNSPVIASYNIPPAQIPAKRRNIYFVSAFCSLGGLLFGADTGSIGSITSMPQFVEVYPILRNEAVLGALVATILMSASLSSFASGWLSDKYSRKRTIMLGAYIFGIGAALEAGSVNLEMLIIGRLIVGGQCFYSSSQRLFHAQPPNVSGRRLFLVCYWCIFSRDFPAGCVVRGRISCMLQLFVTIGIALGYFICYGTLNIRSTLSWRIPFIFQALVSAILGTGMPLLPYSPRWLFQNGRVEEAWRVLESFDRHSSSEKEKEELVAKSQERQGRNETVGVIQAFRDPDSRGRTLYGPILFSQAGLTSRQASFLASGVSGIINVICTIPAQLYLLDNWGRRSSAIVGGLIMAVCMLAIGSMYAAGADAGQGKYAILVFIYFCRFSTTWAVSFKVFITEIQPMRVRATASSLAHSSNWLCNLAVALTTPLFLSRSSSGPYFMFGACLLLTSVVCMIWMPETLGKSLEEVDEVWEARMKKSKEIIHSLATFGVGRERRNNADELEMQERARYRYLSTMDHVIVLVTARIVTQAAGPTDELSRP</sequence>
<dbReference type="HOGENOM" id="CLU_001265_30_12_1"/>
<comment type="caution">
    <text evidence="8">The sequence shown here is derived from an EMBL/GenBank/DDBJ whole genome shotgun (WGS) entry which is preliminary data.</text>
</comment>
<dbReference type="STRING" id="983506.L8WIZ3"/>
<evidence type="ECO:0000256" key="1">
    <source>
        <dbReference type="ARBA" id="ARBA00004141"/>
    </source>
</evidence>
<feature type="transmembrane region" description="Helical" evidence="6">
    <location>
        <begin position="409"/>
        <end position="428"/>
    </location>
</feature>
<dbReference type="GO" id="GO:0016020">
    <property type="term" value="C:membrane"/>
    <property type="evidence" value="ECO:0007669"/>
    <property type="project" value="UniProtKB-SubCell"/>
</dbReference>
<feature type="transmembrane region" description="Helical" evidence="6">
    <location>
        <begin position="440"/>
        <end position="461"/>
    </location>
</feature>
<keyword evidence="3 6" id="KW-0812">Transmembrane</keyword>
<keyword evidence="8" id="KW-0813">Transport</keyword>
<feature type="transmembrane region" description="Helical" evidence="6">
    <location>
        <begin position="166"/>
        <end position="194"/>
    </location>
</feature>
<dbReference type="PANTHER" id="PTHR48022">
    <property type="entry name" value="PLASTIDIC GLUCOSE TRANSPORTER 4"/>
    <property type="match status" value="1"/>
</dbReference>
<dbReference type="OMA" id="QMFICQL"/>